<reference evidence="3 4" key="1">
    <citation type="journal article" date="2020" name="ISME J.">
        <title>Uncovering the hidden diversity of litter-decomposition mechanisms in mushroom-forming fungi.</title>
        <authorList>
            <person name="Floudas D."/>
            <person name="Bentzer J."/>
            <person name="Ahren D."/>
            <person name="Johansson T."/>
            <person name="Persson P."/>
            <person name="Tunlid A."/>
        </authorList>
    </citation>
    <scope>NUCLEOTIDE SEQUENCE [LARGE SCALE GENOMIC DNA]</scope>
    <source>
        <strain evidence="3 4">CBS 406.79</strain>
    </source>
</reference>
<dbReference type="SUPFAM" id="SSF50685">
    <property type="entry name" value="Barwin-like endoglucanases"/>
    <property type="match status" value="1"/>
</dbReference>
<dbReference type="InterPro" id="IPR029063">
    <property type="entry name" value="SAM-dependent_MTases_sf"/>
</dbReference>
<accession>A0A8H5HXV9</accession>
<protein>
    <submittedName>
        <fullName evidence="3">Uncharacterized protein</fullName>
    </submittedName>
</protein>
<feature type="chain" id="PRO_5034739450" evidence="2">
    <location>
        <begin position="17"/>
        <end position="495"/>
    </location>
</feature>
<sequence>MKLSAAFALFNDLVLAVQVAFIPTLRDVYNQPSMIFHISHTFMAHVWTAFAAPTDENGREVKSALLREARGTVLDLGAGFGHTIQYLDRSKVTRYIALEPNTRMHPRLHQTAEAAGYHSSDGSLVVLSCGAEDVTQILKDLGSPYPVSTITSVLTLCSIPSPDRVLSALVRDVLEPGGQVLFYEHVLSPRADVAWWQRFWTPLWSIFLDGCRLDCPTHLYISEMQYRSDSGKSLRMWDEGETWGKPGEAEENLWWHQAGRFVKHPERAFNVFINYQMLPILIMPARPPATPTSTHADPRPLLDLPLFCLLLLHARRFDDARFTFFDVGLGACGTTNVPSDFVVALNSAQYGGGEDCYQTITISYNGMSTQAQIVDECPGCPYGGLDLSTGLFQYFAPEEVGVLYGSWDFGGSKEPSSGTPPAPTSTQEPSPTSASISSTFAPSPSLPTTTTTTAVSITSVAPSSAPSAIASSGVLGMFEQTVMQLAIISADASTG</sequence>
<organism evidence="3 4">
    <name type="scientific">Collybiopsis confluens</name>
    <dbReference type="NCBI Taxonomy" id="2823264"/>
    <lineage>
        <taxon>Eukaryota</taxon>
        <taxon>Fungi</taxon>
        <taxon>Dikarya</taxon>
        <taxon>Basidiomycota</taxon>
        <taxon>Agaricomycotina</taxon>
        <taxon>Agaricomycetes</taxon>
        <taxon>Agaricomycetidae</taxon>
        <taxon>Agaricales</taxon>
        <taxon>Marasmiineae</taxon>
        <taxon>Omphalotaceae</taxon>
        <taxon>Collybiopsis</taxon>
    </lineage>
</organism>
<dbReference type="InterPro" id="IPR036908">
    <property type="entry name" value="RlpA-like_sf"/>
</dbReference>
<feature type="compositionally biased region" description="Polar residues" evidence="1">
    <location>
        <begin position="427"/>
        <end position="436"/>
    </location>
</feature>
<name>A0A8H5HXV9_9AGAR</name>
<dbReference type="SUPFAM" id="SSF53335">
    <property type="entry name" value="S-adenosyl-L-methionine-dependent methyltransferases"/>
    <property type="match status" value="1"/>
</dbReference>
<evidence type="ECO:0000256" key="1">
    <source>
        <dbReference type="SAM" id="MobiDB-lite"/>
    </source>
</evidence>
<dbReference type="CDD" id="cd22191">
    <property type="entry name" value="DPBB_RlpA_EXP_N-like"/>
    <property type="match status" value="1"/>
</dbReference>
<feature type="region of interest" description="Disordered" evidence="1">
    <location>
        <begin position="412"/>
        <end position="448"/>
    </location>
</feature>
<proteinExistence type="predicted"/>
<keyword evidence="4" id="KW-1185">Reference proteome</keyword>
<dbReference type="PANTHER" id="PTHR45036:SF1">
    <property type="entry name" value="METHYLTRANSFERASE LIKE 7A"/>
    <property type="match status" value="1"/>
</dbReference>
<dbReference type="EMBL" id="JAACJN010000010">
    <property type="protein sequence ID" value="KAF5391457.1"/>
    <property type="molecule type" value="Genomic_DNA"/>
</dbReference>
<evidence type="ECO:0000256" key="2">
    <source>
        <dbReference type="SAM" id="SignalP"/>
    </source>
</evidence>
<dbReference type="Pfam" id="PF13489">
    <property type="entry name" value="Methyltransf_23"/>
    <property type="match status" value="1"/>
</dbReference>
<dbReference type="OrthoDB" id="540004at2759"/>
<dbReference type="Gene3D" id="3.40.50.150">
    <property type="entry name" value="Vaccinia Virus protein VP39"/>
    <property type="match status" value="1"/>
</dbReference>
<keyword evidence="2" id="KW-0732">Signal</keyword>
<feature type="signal peptide" evidence="2">
    <location>
        <begin position="1"/>
        <end position="16"/>
    </location>
</feature>
<evidence type="ECO:0000313" key="3">
    <source>
        <dbReference type="EMBL" id="KAF5391457.1"/>
    </source>
</evidence>
<gene>
    <name evidence="3" type="ORF">D9757_002050</name>
</gene>
<evidence type="ECO:0000313" key="4">
    <source>
        <dbReference type="Proteomes" id="UP000518752"/>
    </source>
</evidence>
<dbReference type="CDD" id="cd02440">
    <property type="entry name" value="AdoMet_MTases"/>
    <property type="match status" value="1"/>
</dbReference>
<feature type="compositionally biased region" description="Low complexity" evidence="1">
    <location>
        <begin position="437"/>
        <end position="448"/>
    </location>
</feature>
<dbReference type="AlphaFoldDB" id="A0A8H5HXV9"/>
<dbReference type="InterPro" id="IPR052356">
    <property type="entry name" value="Thiol_S-MT"/>
</dbReference>
<comment type="caution">
    <text evidence="3">The sequence shown here is derived from an EMBL/GenBank/DDBJ whole genome shotgun (WGS) entry which is preliminary data.</text>
</comment>
<dbReference type="Gene3D" id="2.40.40.10">
    <property type="entry name" value="RlpA-like domain"/>
    <property type="match status" value="1"/>
</dbReference>
<dbReference type="PANTHER" id="PTHR45036">
    <property type="entry name" value="METHYLTRANSFERASE LIKE 7B"/>
    <property type="match status" value="1"/>
</dbReference>
<dbReference type="Proteomes" id="UP000518752">
    <property type="component" value="Unassembled WGS sequence"/>
</dbReference>